<evidence type="ECO:0000256" key="15">
    <source>
        <dbReference type="ARBA" id="ARBA00023201"/>
    </source>
</evidence>
<evidence type="ECO:0000256" key="3">
    <source>
        <dbReference type="ARBA" id="ARBA00022519"/>
    </source>
</evidence>
<evidence type="ECO:0000256" key="9">
    <source>
        <dbReference type="ARBA" id="ARBA00022989"/>
    </source>
</evidence>
<comment type="catalytic activity">
    <reaction evidence="16 17">
        <text>a ubiquinone + n Na(+)(in) + NADH + H(+) = a ubiquinol + n Na(+)(out) + NAD(+)</text>
        <dbReference type="Rhea" id="RHEA:47748"/>
        <dbReference type="Rhea" id="RHEA-COMP:9565"/>
        <dbReference type="Rhea" id="RHEA-COMP:9566"/>
        <dbReference type="ChEBI" id="CHEBI:15378"/>
        <dbReference type="ChEBI" id="CHEBI:16389"/>
        <dbReference type="ChEBI" id="CHEBI:17976"/>
        <dbReference type="ChEBI" id="CHEBI:29101"/>
        <dbReference type="ChEBI" id="CHEBI:57540"/>
        <dbReference type="ChEBI" id="CHEBI:57945"/>
        <dbReference type="EC" id="7.2.1.1"/>
    </reaction>
</comment>
<evidence type="ECO:0000256" key="14">
    <source>
        <dbReference type="ARBA" id="ARBA00023136"/>
    </source>
</evidence>
<keyword evidence="2 16" id="KW-1003">Cell membrane</keyword>
<dbReference type="PANTHER" id="PTHR37838">
    <property type="entry name" value="NA(+)-TRANSLOCATING NADH-QUINONE REDUCTASE SUBUNIT C"/>
    <property type="match status" value="1"/>
</dbReference>
<keyword evidence="4 16" id="KW-0597">Phosphoprotein</keyword>
<dbReference type="GO" id="GO:0010181">
    <property type="term" value="F:FMN binding"/>
    <property type="evidence" value="ECO:0007669"/>
    <property type="project" value="UniProtKB-UniRule"/>
</dbReference>
<dbReference type="STRING" id="44575.SAMN05216419_104918"/>
<proteinExistence type="inferred from homology"/>
<evidence type="ECO:0000256" key="17">
    <source>
        <dbReference type="PIRNR" id="PIRNR009437"/>
    </source>
</evidence>
<comment type="function">
    <text evidence="16">NQR complex catalyzes the reduction of ubiquinone-1 to ubiquinol by two successive reactions, coupled with the transport of Na(+) ions from the cytoplasm to the periplasm. NqrA to NqrE are probably involved in the second step, the conversion of ubisemiquinone to ubiquinol.</text>
</comment>
<name>A0A1N6JK39_9PROT</name>
<keyword evidence="1 16" id="KW-0813">Transport</keyword>
<keyword evidence="13 16" id="KW-0830">Ubiquinone</keyword>
<keyword evidence="11 16" id="KW-0915">Sodium</keyword>
<dbReference type="GO" id="GO:0005886">
    <property type="term" value="C:plasma membrane"/>
    <property type="evidence" value="ECO:0007669"/>
    <property type="project" value="UniProtKB-SubCell"/>
</dbReference>
<keyword evidence="12 16" id="KW-0406">Ion transport</keyword>
<evidence type="ECO:0000256" key="10">
    <source>
        <dbReference type="ARBA" id="ARBA00023027"/>
    </source>
</evidence>
<dbReference type="eggNOG" id="COG2869">
    <property type="taxonomic scope" value="Bacteria"/>
</dbReference>
<dbReference type="RefSeq" id="WP_028462307.1">
    <property type="nucleotide sequence ID" value="NZ_FSRO01000001.1"/>
</dbReference>
<dbReference type="InterPro" id="IPR010204">
    <property type="entry name" value="NqrC"/>
</dbReference>
<comment type="caution">
    <text evidence="16">Lacks conserved residue(s) required for the propagation of feature annotation.</text>
</comment>
<dbReference type="PIRSF" id="PIRSF009437">
    <property type="entry name" value="NQR-1_subunit_C"/>
    <property type="match status" value="1"/>
</dbReference>
<keyword evidence="20" id="KW-1185">Reference proteome</keyword>
<evidence type="ECO:0000313" key="19">
    <source>
        <dbReference type="EMBL" id="SIO44406.1"/>
    </source>
</evidence>
<dbReference type="GO" id="GO:0006814">
    <property type="term" value="P:sodium ion transport"/>
    <property type="evidence" value="ECO:0007669"/>
    <property type="project" value="UniProtKB-UniRule"/>
</dbReference>
<evidence type="ECO:0000256" key="1">
    <source>
        <dbReference type="ARBA" id="ARBA00022448"/>
    </source>
</evidence>
<evidence type="ECO:0000256" key="4">
    <source>
        <dbReference type="ARBA" id="ARBA00022553"/>
    </source>
</evidence>
<dbReference type="NCBIfam" id="TIGR01938">
    <property type="entry name" value="nqrC"/>
    <property type="match status" value="1"/>
</dbReference>
<evidence type="ECO:0000256" key="5">
    <source>
        <dbReference type="ARBA" id="ARBA00022630"/>
    </source>
</evidence>
<sequence>MAKSNSSSPNNSNSKTLLVALSVCLVCSLIVAGTTVLLKPIQTANQSAERKRIIVEIAELITPGISIDQAYQKLNIDMVELSSGKTIDINDAENFDIVKATKDIDLSTPIEREADLAQIRRKPKYLPVYQVNDASGGIKTLILPVYGYGLWSTLYGFLALEGDLRTVQGLKFYQHAETPGLGGEIDNPQWLALWKGKIILDENWQPYAKLIQGRTRTTATEAQYKANGLAGTTSAIRGETETDTAAARHKVDGLAGATLTTRGVENLLNFWLGKEGFGPYLNRLRKERS</sequence>
<dbReference type="Pfam" id="PF04205">
    <property type="entry name" value="FMN_bind"/>
    <property type="match status" value="1"/>
</dbReference>
<keyword evidence="10 16" id="KW-0520">NAD</keyword>
<keyword evidence="8 16" id="KW-1278">Translocase</keyword>
<keyword evidence="9 16" id="KW-1133">Transmembrane helix</keyword>
<reference evidence="19 20" key="1">
    <citation type="submission" date="2016-12" db="EMBL/GenBank/DDBJ databases">
        <authorList>
            <person name="Song W.-J."/>
            <person name="Kurnit D.M."/>
        </authorList>
    </citation>
    <scope>NUCLEOTIDE SEQUENCE [LARGE SCALE GENOMIC DNA]</scope>
    <source>
        <strain evidence="19 20">ATCC 49181</strain>
    </source>
</reference>
<evidence type="ECO:0000256" key="7">
    <source>
        <dbReference type="ARBA" id="ARBA00022692"/>
    </source>
</evidence>
<evidence type="ECO:0000256" key="13">
    <source>
        <dbReference type="ARBA" id="ARBA00023075"/>
    </source>
</evidence>
<evidence type="ECO:0000256" key="12">
    <source>
        <dbReference type="ARBA" id="ARBA00023065"/>
    </source>
</evidence>
<comment type="cofactor">
    <cofactor evidence="16 17">
        <name>FMN</name>
        <dbReference type="ChEBI" id="CHEBI:58210"/>
    </cofactor>
</comment>
<feature type="modified residue" description="FMN phosphoryl threonine" evidence="16">
    <location>
        <position position="258"/>
    </location>
</feature>
<protein>
    <recommendedName>
        <fullName evidence="16 17">Na(+)-translocating NADH-quinone reductase subunit C</fullName>
        <shortName evidence="16 17">Na(+)-NQR subunit C</shortName>
        <shortName evidence="16 17">Na(+)-translocating NQR subunit C</shortName>
        <ecNumber evidence="16 17">7.2.1.1</ecNumber>
    </recommendedName>
    <alternativeName>
        <fullName evidence="16 17">NQR complex subunit C</fullName>
    </alternativeName>
    <alternativeName>
        <fullName evidence="16 17">NQR-1 subunit C</fullName>
    </alternativeName>
</protein>
<keyword evidence="6 16" id="KW-0288">FMN</keyword>
<dbReference type="EC" id="7.2.1.1" evidence="16 17"/>
<keyword evidence="15 16" id="KW-0739">Sodium transport</keyword>
<gene>
    <name evidence="16" type="primary">nqrC</name>
    <name evidence="19" type="ORF">SAMN02743940_2665</name>
</gene>
<keyword evidence="3" id="KW-0997">Cell inner membrane</keyword>
<comment type="subcellular location">
    <subcellularLocation>
        <location evidence="16">Cell membrane</location>
        <topology evidence="16">Single-pass membrane protein</topology>
    </subcellularLocation>
</comment>
<evidence type="ECO:0000256" key="16">
    <source>
        <dbReference type="HAMAP-Rule" id="MF_00427"/>
    </source>
</evidence>
<dbReference type="PANTHER" id="PTHR37838:SF1">
    <property type="entry name" value="NA(+)-TRANSLOCATING NADH-QUINONE REDUCTASE SUBUNIT C"/>
    <property type="match status" value="1"/>
</dbReference>
<dbReference type="NCBIfam" id="NF003749">
    <property type="entry name" value="PRK05346.1-5"/>
    <property type="match status" value="1"/>
</dbReference>
<feature type="domain" description="FMN-binding" evidence="18">
    <location>
        <begin position="149"/>
        <end position="275"/>
    </location>
</feature>
<evidence type="ECO:0000313" key="20">
    <source>
        <dbReference type="Proteomes" id="UP000185062"/>
    </source>
</evidence>
<keyword evidence="7 16" id="KW-0812">Transmembrane</keyword>
<accession>A0A1N6JK39</accession>
<dbReference type="GO" id="GO:0016655">
    <property type="term" value="F:oxidoreductase activity, acting on NAD(P)H, quinone or similar compound as acceptor"/>
    <property type="evidence" value="ECO:0007669"/>
    <property type="project" value="UniProtKB-UniRule"/>
</dbReference>
<organism evidence="19 20">
    <name type="scientific">Nitrosomonas cryotolerans ATCC 49181</name>
    <dbReference type="NCBI Taxonomy" id="1131553"/>
    <lineage>
        <taxon>Bacteria</taxon>
        <taxon>Pseudomonadati</taxon>
        <taxon>Pseudomonadota</taxon>
        <taxon>Betaproteobacteria</taxon>
        <taxon>Nitrosomonadales</taxon>
        <taxon>Nitrosomonadaceae</taxon>
        <taxon>Nitrosomonas</taxon>
    </lineage>
</organism>
<evidence type="ECO:0000256" key="11">
    <source>
        <dbReference type="ARBA" id="ARBA00023053"/>
    </source>
</evidence>
<evidence type="ECO:0000256" key="8">
    <source>
        <dbReference type="ARBA" id="ARBA00022967"/>
    </source>
</evidence>
<evidence type="ECO:0000256" key="6">
    <source>
        <dbReference type="ARBA" id="ARBA00022643"/>
    </source>
</evidence>
<dbReference type="SMART" id="SM00900">
    <property type="entry name" value="FMN_bind"/>
    <property type="match status" value="1"/>
</dbReference>
<evidence type="ECO:0000256" key="2">
    <source>
        <dbReference type="ARBA" id="ARBA00022475"/>
    </source>
</evidence>
<evidence type="ECO:0000259" key="18">
    <source>
        <dbReference type="SMART" id="SM00900"/>
    </source>
</evidence>
<comment type="similarity">
    <text evidence="16 17">Belongs to the NqrC family.</text>
</comment>
<dbReference type="AlphaFoldDB" id="A0A1N6JK39"/>
<dbReference type="Proteomes" id="UP000185062">
    <property type="component" value="Unassembled WGS sequence"/>
</dbReference>
<dbReference type="InterPro" id="IPR007329">
    <property type="entry name" value="FMN-bd"/>
</dbReference>
<dbReference type="HAMAP" id="MF_00427">
    <property type="entry name" value="NqrC"/>
    <property type="match status" value="1"/>
</dbReference>
<dbReference type="EMBL" id="FSRO01000001">
    <property type="protein sequence ID" value="SIO44406.1"/>
    <property type="molecule type" value="Genomic_DNA"/>
</dbReference>
<keyword evidence="5 16" id="KW-0285">Flavoprotein</keyword>
<keyword evidence="14 16" id="KW-0472">Membrane</keyword>
<comment type="subunit">
    <text evidence="16 17">Composed of six subunits; NqrA, NqrB, NqrC, NqrD, NqrE and NqrF.</text>
</comment>